<dbReference type="GO" id="GO:0046872">
    <property type="term" value="F:metal ion binding"/>
    <property type="evidence" value="ECO:0007669"/>
    <property type="project" value="UniProtKB-UniRule"/>
</dbReference>
<feature type="chain" id="PRO_5043085591" description="Dipeptidase" evidence="1">
    <location>
        <begin position="28"/>
        <end position="413"/>
    </location>
</feature>
<dbReference type="Gene3D" id="3.20.20.140">
    <property type="entry name" value="Metal-dependent hydrolases"/>
    <property type="match status" value="1"/>
</dbReference>
<keyword evidence="1" id="KW-0449">Lipoprotein</keyword>
<dbReference type="CDD" id="cd01301">
    <property type="entry name" value="rDP_like"/>
    <property type="match status" value="1"/>
</dbReference>
<evidence type="ECO:0000313" key="3">
    <source>
        <dbReference type="Proteomes" id="UP001458880"/>
    </source>
</evidence>
<keyword evidence="1" id="KW-0862">Zinc</keyword>
<evidence type="ECO:0000313" key="2">
    <source>
        <dbReference type="EMBL" id="KAK9745554.1"/>
    </source>
</evidence>
<feature type="signal peptide" evidence="1">
    <location>
        <begin position="1"/>
        <end position="27"/>
    </location>
</feature>
<proteinExistence type="inferred from homology"/>
<keyword evidence="1" id="KW-0479">Metal-binding</keyword>
<reference evidence="2 3" key="1">
    <citation type="journal article" date="2024" name="BMC Genomics">
        <title>De novo assembly and annotation of Popillia japonica's genome with initial clues to its potential as an invasive pest.</title>
        <authorList>
            <person name="Cucini C."/>
            <person name="Boschi S."/>
            <person name="Funari R."/>
            <person name="Cardaioli E."/>
            <person name="Iannotti N."/>
            <person name="Marturano G."/>
            <person name="Paoli F."/>
            <person name="Bruttini M."/>
            <person name="Carapelli A."/>
            <person name="Frati F."/>
            <person name="Nardi F."/>
        </authorList>
    </citation>
    <scope>NUCLEOTIDE SEQUENCE [LARGE SCALE GENOMIC DNA]</scope>
    <source>
        <strain evidence="2">DMR45628</strain>
    </source>
</reference>
<dbReference type="Proteomes" id="UP001458880">
    <property type="component" value="Unassembled WGS sequence"/>
</dbReference>
<comment type="subunit">
    <text evidence="1">Homodimer; disulfide-linked.</text>
</comment>
<dbReference type="AlphaFoldDB" id="A0AAW1MHI0"/>
<keyword evidence="1" id="KW-0482">Metalloprotease</keyword>
<keyword evidence="3" id="KW-1185">Reference proteome</keyword>
<keyword evidence="1" id="KW-0325">Glycoprotein</keyword>
<comment type="cofactor">
    <cofactor evidence="1">
        <name>Zn(2+)</name>
        <dbReference type="ChEBI" id="CHEBI:29105"/>
    </cofactor>
</comment>
<dbReference type="PANTHER" id="PTHR10443">
    <property type="entry name" value="MICROSOMAL DIPEPTIDASE"/>
    <property type="match status" value="1"/>
</dbReference>
<dbReference type="InterPro" id="IPR032466">
    <property type="entry name" value="Metal_Hydrolase"/>
</dbReference>
<dbReference type="Pfam" id="PF01244">
    <property type="entry name" value="Peptidase_M19"/>
    <property type="match status" value="1"/>
</dbReference>
<dbReference type="GO" id="GO:0006508">
    <property type="term" value="P:proteolysis"/>
    <property type="evidence" value="ECO:0007669"/>
    <property type="project" value="UniProtKB-KW"/>
</dbReference>
<evidence type="ECO:0000256" key="1">
    <source>
        <dbReference type="RuleBase" id="RU341113"/>
    </source>
</evidence>
<accession>A0AAW1MHI0</accession>
<keyword evidence="1" id="KW-0645">Protease</keyword>
<sequence length="413" mass="46299">MLSKVKILTIVAVTVALLVTLLPSGDADEDSHVLDRVPLVDGHNDLPYNLYNRLQNKLTDFHFDEDLTNDPIFGQEVCSSCFTDLPRLRKGKVGAQFWVAYVSCQIQYKDALAKTIEQIDVIRRLVKKYPSDLQLVTTADGIMDAFNNGKIGSLIAVEGGHSMDSRLVRYMTLTHSCNTPWADNSYVDDTAPILNLTAYGEMVVLEMNRLGMLVDLSHVSHGVMNRAIEVSRAPVIFSHSSAYSVFNHNRNVPDDTLDRVKENKGVVMVNFYNGFITANPNTATIADVAAHINHIAKRIGPDYVGIGGDYDGVNRMPVGLEDVSKYPDLFDYLQNEDPELWTDENLQKLAGLNLIRVFKQAEEVRDSLVDEEPYQYWIPEEDLNAVDDDNLWKCRTLLDNTSPSMIGELVVDK</sequence>
<comment type="caution">
    <text evidence="2">The sequence shown here is derived from an EMBL/GenBank/DDBJ whole genome shotgun (WGS) entry which is preliminary data.</text>
</comment>
<keyword evidence="1" id="KW-1015">Disulfide bond</keyword>
<organism evidence="2 3">
    <name type="scientific">Popillia japonica</name>
    <name type="common">Japanese beetle</name>
    <dbReference type="NCBI Taxonomy" id="7064"/>
    <lineage>
        <taxon>Eukaryota</taxon>
        <taxon>Metazoa</taxon>
        <taxon>Ecdysozoa</taxon>
        <taxon>Arthropoda</taxon>
        <taxon>Hexapoda</taxon>
        <taxon>Insecta</taxon>
        <taxon>Pterygota</taxon>
        <taxon>Neoptera</taxon>
        <taxon>Endopterygota</taxon>
        <taxon>Coleoptera</taxon>
        <taxon>Polyphaga</taxon>
        <taxon>Scarabaeiformia</taxon>
        <taxon>Scarabaeidae</taxon>
        <taxon>Rutelinae</taxon>
        <taxon>Popillia</taxon>
    </lineage>
</organism>
<dbReference type="InterPro" id="IPR008257">
    <property type="entry name" value="Pept_M19"/>
</dbReference>
<dbReference type="GO" id="GO:0098552">
    <property type="term" value="C:side of membrane"/>
    <property type="evidence" value="ECO:0007669"/>
    <property type="project" value="UniProtKB-KW"/>
</dbReference>
<comment type="similarity">
    <text evidence="1">Belongs to the metallo-dependent hydrolases superfamily. Peptidase M19 family.</text>
</comment>
<dbReference type="EC" id="3.4.13.19" evidence="1"/>
<keyword evidence="1" id="KW-0378">Hydrolase</keyword>
<keyword evidence="1" id="KW-0224">Dipeptidase</keyword>
<dbReference type="SUPFAM" id="SSF51556">
    <property type="entry name" value="Metallo-dependent hydrolases"/>
    <property type="match status" value="1"/>
</dbReference>
<comment type="catalytic activity">
    <reaction evidence="1">
        <text>an L-aminoacyl-L-amino acid + H2O = 2 an L-alpha-amino acid</text>
        <dbReference type="Rhea" id="RHEA:48940"/>
        <dbReference type="ChEBI" id="CHEBI:15377"/>
        <dbReference type="ChEBI" id="CHEBI:59869"/>
        <dbReference type="ChEBI" id="CHEBI:77460"/>
        <dbReference type="EC" id="3.4.13.19"/>
    </reaction>
</comment>
<dbReference type="PANTHER" id="PTHR10443:SF45">
    <property type="entry name" value="DIPEPTIDASE"/>
    <property type="match status" value="1"/>
</dbReference>
<dbReference type="PROSITE" id="PS51365">
    <property type="entry name" value="RENAL_DIPEPTIDASE_2"/>
    <property type="match status" value="1"/>
</dbReference>
<dbReference type="EMBL" id="JASPKY010000047">
    <property type="protein sequence ID" value="KAK9745554.1"/>
    <property type="molecule type" value="Genomic_DNA"/>
</dbReference>
<protein>
    <recommendedName>
        <fullName evidence="1">Dipeptidase</fullName>
        <ecNumber evidence="1">3.4.13.19</ecNumber>
    </recommendedName>
</protein>
<keyword evidence="1" id="KW-0336">GPI-anchor</keyword>
<name>A0AAW1MHI0_POPJA</name>
<gene>
    <name evidence="2" type="ORF">QE152_g6831</name>
</gene>
<dbReference type="GO" id="GO:0070573">
    <property type="term" value="F:metallodipeptidase activity"/>
    <property type="evidence" value="ECO:0007669"/>
    <property type="project" value="InterPro"/>
</dbReference>
<keyword evidence="1" id="KW-0472">Membrane</keyword>
<comment type="subcellular location">
    <subcellularLocation>
        <location evidence="1">Membrane</location>
        <topology evidence="1">Lipid-anchor</topology>
        <topology evidence="1">GPI-anchor</topology>
    </subcellularLocation>
</comment>
<keyword evidence="1" id="KW-0732">Signal</keyword>